<dbReference type="AlphaFoldDB" id="A0A356LLE9"/>
<evidence type="ECO:0000259" key="8">
    <source>
        <dbReference type="Pfam" id="PF25881"/>
    </source>
</evidence>
<evidence type="ECO:0000256" key="7">
    <source>
        <dbReference type="SAM" id="Phobius"/>
    </source>
</evidence>
<dbReference type="InterPro" id="IPR058792">
    <property type="entry name" value="Beta-barrel_RND_2"/>
</dbReference>
<comment type="caution">
    <text evidence="10">The sequence shown here is derived from an EMBL/GenBank/DDBJ whole genome shotgun (WGS) entry which is preliminary data.</text>
</comment>
<dbReference type="Gene3D" id="2.40.30.170">
    <property type="match status" value="1"/>
</dbReference>
<organism evidence="10 11">
    <name type="scientific">Advenella kashmirensis</name>
    <dbReference type="NCBI Taxonomy" id="310575"/>
    <lineage>
        <taxon>Bacteria</taxon>
        <taxon>Pseudomonadati</taxon>
        <taxon>Pseudomonadota</taxon>
        <taxon>Betaproteobacteria</taxon>
        <taxon>Burkholderiales</taxon>
        <taxon>Alcaligenaceae</taxon>
    </lineage>
</organism>
<dbReference type="EMBL" id="DOEK01000044">
    <property type="protein sequence ID" value="HBP31734.1"/>
    <property type="molecule type" value="Genomic_DNA"/>
</dbReference>
<evidence type="ECO:0000256" key="4">
    <source>
        <dbReference type="ARBA" id="ARBA00022764"/>
    </source>
</evidence>
<evidence type="ECO:0000256" key="6">
    <source>
        <dbReference type="SAM" id="Coils"/>
    </source>
</evidence>
<dbReference type="GO" id="GO:0042597">
    <property type="term" value="C:periplasmic space"/>
    <property type="evidence" value="ECO:0007669"/>
    <property type="project" value="UniProtKB-SubCell"/>
</dbReference>
<protein>
    <recommendedName>
        <fullName evidence="12">HlyD family secretion protein</fullName>
    </recommendedName>
</protein>
<evidence type="ECO:0000256" key="1">
    <source>
        <dbReference type="ARBA" id="ARBA00004418"/>
    </source>
</evidence>
<keyword evidence="7" id="KW-0812">Transmembrane</keyword>
<keyword evidence="5 6" id="KW-0175">Coiled coil</keyword>
<dbReference type="Pfam" id="PF25881">
    <property type="entry name" value="HH_YBHG"/>
    <property type="match status" value="1"/>
</dbReference>
<evidence type="ECO:0000259" key="9">
    <source>
        <dbReference type="Pfam" id="PF25954"/>
    </source>
</evidence>
<sequence length="347" mass="37842">MNKKIAVVVVLAVIAIAAGTWWFYGRPAPTADHLTLYGNVDIRQISLAFENSDRVREMRVEEGDSVKAGQVLATLDTRSLALQADQAKAQVGAQEQALLRLKNGTRPEEVEQLQAQVRAAQAQARQAQIRHKRLKDIATRSGGQAISKQEVDDTLASAQVADAQLENQRKALKLAQIGPRDEDIAQAQAELAAAKANLALLEHQLTLSVLKSPTNAVVRARLLEPGDMASPVKPAYTLALTSPKWVRAYVNEVQLGHVRPDMPAEIITDSHPDEKISGRVGYISPVAEFTPKNVQTEELRTSLVYEVRILVDDPQNRLRLGMPATVNIALDKAVPDTDSRLSSGANK</sequence>
<evidence type="ECO:0000256" key="5">
    <source>
        <dbReference type="ARBA" id="ARBA00023054"/>
    </source>
</evidence>
<evidence type="ECO:0000256" key="2">
    <source>
        <dbReference type="ARBA" id="ARBA00010602"/>
    </source>
</evidence>
<gene>
    <name evidence="10" type="ORF">DD666_20280</name>
</gene>
<dbReference type="InterPro" id="IPR050465">
    <property type="entry name" value="UPF0194_transport"/>
</dbReference>
<dbReference type="InterPro" id="IPR059052">
    <property type="entry name" value="HH_YbhG-like"/>
</dbReference>
<keyword evidence="7" id="KW-0472">Membrane</keyword>
<evidence type="ECO:0000256" key="3">
    <source>
        <dbReference type="ARBA" id="ARBA00022729"/>
    </source>
</evidence>
<name>A0A356LLE9_9BURK</name>
<feature type="transmembrane region" description="Helical" evidence="7">
    <location>
        <begin position="5"/>
        <end position="24"/>
    </location>
</feature>
<proteinExistence type="inferred from homology"/>
<comment type="similarity">
    <text evidence="2">Belongs to the UPF0194 family.</text>
</comment>
<dbReference type="SUPFAM" id="SSF111369">
    <property type="entry name" value="HlyD-like secretion proteins"/>
    <property type="match status" value="2"/>
</dbReference>
<feature type="domain" description="CusB-like beta-barrel" evidence="9">
    <location>
        <begin position="245"/>
        <end position="329"/>
    </location>
</feature>
<keyword evidence="7" id="KW-1133">Transmembrane helix</keyword>
<evidence type="ECO:0000313" key="11">
    <source>
        <dbReference type="Proteomes" id="UP000264036"/>
    </source>
</evidence>
<keyword evidence="4" id="KW-0574">Periplasm</keyword>
<dbReference type="Gene3D" id="2.40.50.100">
    <property type="match status" value="1"/>
</dbReference>
<dbReference type="Proteomes" id="UP000264036">
    <property type="component" value="Unassembled WGS sequence"/>
</dbReference>
<reference evidence="10 11" key="1">
    <citation type="journal article" date="2018" name="Nat. Biotechnol.">
        <title>A standardized bacterial taxonomy based on genome phylogeny substantially revises the tree of life.</title>
        <authorList>
            <person name="Parks D.H."/>
            <person name="Chuvochina M."/>
            <person name="Waite D.W."/>
            <person name="Rinke C."/>
            <person name="Skarshewski A."/>
            <person name="Chaumeil P.A."/>
            <person name="Hugenholtz P."/>
        </authorList>
    </citation>
    <scope>NUCLEOTIDE SEQUENCE [LARGE SCALE GENOMIC DNA]</scope>
    <source>
        <strain evidence="10">UBA10707</strain>
    </source>
</reference>
<evidence type="ECO:0000313" key="10">
    <source>
        <dbReference type="EMBL" id="HBP31734.1"/>
    </source>
</evidence>
<evidence type="ECO:0008006" key="12">
    <source>
        <dbReference type="Google" id="ProtNLM"/>
    </source>
</evidence>
<dbReference type="Gene3D" id="1.10.287.470">
    <property type="entry name" value="Helix hairpin bin"/>
    <property type="match status" value="1"/>
</dbReference>
<feature type="coiled-coil region" evidence="6">
    <location>
        <begin position="110"/>
        <end position="137"/>
    </location>
</feature>
<dbReference type="PANTHER" id="PTHR32347">
    <property type="entry name" value="EFFLUX SYSTEM COMPONENT YKNX-RELATED"/>
    <property type="match status" value="1"/>
</dbReference>
<keyword evidence="3" id="KW-0732">Signal</keyword>
<comment type="subcellular location">
    <subcellularLocation>
        <location evidence="1">Periplasm</location>
    </subcellularLocation>
</comment>
<dbReference type="PANTHER" id="PTHR32347:SF29">
    <property type="entry name" value="UPF0194 MEMBRANE PROTEIN YBHG"/>
    <property type="match status" value="1"/>
</dbReference>
<feature type="domain" description="YbhG-like alpha-helical hairpin" evidence="8">
    <location>
        <begin position="76"/>
        <end position="205"/>
    </location>
</feature>
<dbReference type="Pfam" id="PF25954">
    <property type="entry name" value="Beta-barrel_RND_2"/>
    <property type="match status" value="1"/>
</dbReference>
<accession>A0A356LLE9</accession>